<proteinExistence type="predicted"/>
<dbReference type="InterPro" id="IPR000073">
    <property type="entry name" value="AB_hydrolase_1"/>
</dbReference>
<gene>
    <name evidence="3" type="ORF">E5167_00795</name>
</gene>
<keyword evidence="4" id="KW-1185">Reference proteome</keyword>
<comment type="caution">
    <text evidence="3">The sequence shown here is derived from an EMBL/GenBank/DDBJ whole genome shotgun (WGS) entry which is preliminary data.</text>
</comment>
<dbReference type="PANTHER" id="PTHR43798">
    <property type="entry name" value="MONOACYLGLYCEROL LIPASE"/>
    <property type="match status" value="1"/>
</dbReference>
<feature type="domain" description="Peptidase S33 tripeptidyl aminopeptidase-like C-terminal" evidence="2">
    <location>
        <begin position="283"/>
        <end position="364"/>
    </location>
</feature>
<dbReference type="InterPro" id="IPR050266">
    <property type="entry name" value="AB_hydrolase_sf"/>
</dbReference>
<evidence type="ECO:0000313" key="4">
    <source>
        <dbReference type="Proteomes" id="UP000307657"/>
    </source>
</evidence>
<dbReference type="EMBL" id="SUPL01000001">
    <property type="protein sequence ID" value="TJY37825.1"/>
    <property type="molecule type" value="Genomic_DNA"/>
</dbReference>
<dbReference type="AlphaFoldDB" id="A0A4U0F0A5"/>
<dbReference type="InterPro" id="IPR029058">
    <property type="entry name" value="AB_hydrolase_fold"/>
</dbReference>
<dbReference type="Pfam" id="PF00561">
    <property type="entry name" value="Abhydrolase_1"/>
    <property type="match status" value="1"/>
</dbReference>
<sequence>MPSLYDFTLKSDVVIVEQRGNGLATPNLTCPGSFNLPLDEPLRIEKFSQVYRDYINGCKEFWQEKSRDLSSYNVISMADDINDIRKSLNHDKIMLFGGSFGSHHGLTYAKNYPKHVDRILVDSPEGLTHTVKLPLNVDRILKGLSKMVSRDTILNNKIPSFIKMVKRQIQSLETSPIKVDVKHPETNEWVQIVVGGYDLQLITASLLGRKEYRELPYRYLQMQEGDYSWLAQRAINIRVNQDENLMPVLTDCASGAKADRWLKLKKQSKKAILGDALNSIRFKVCDSLPNLNLSNELSSDFYTEIPIVLIYGSQDARTPPSNTQDIMKHFKNAHTIRVKNGSHDLFKEVWDEIKPVMINYLTAPNPKLFSSPAIIEAPVNFKVHK</sequence>
<protein>
    <submittedName>
        <fullName evidence="3">Alpha/beta hydrolase</fullName>
    </submittedName>
</protein>
<dbReference type="Proteomes" id="UP000307657">
    <property type="component" value="Unassembled WGS sequence"/>
</dbReference>
<feature type="domain" description="AB hydrolase-1" evidence="1">
    <location>
        <begin position="12"/>
        <end position="153"/>
    </location>
</feature>
<dbReference type="GO" id="GO:0016020">
    <property type="term" value="C:membrane"/>
    <property type="evidence" value="ECO:0007669"/>
    <property type="project" value="TreeGrafter"/>
</dbReference>
<reference evidence="3 4" key="1">
    <citation type="submission" date="2019-04" db="EMBL/GenBank/DDBJ databases">
        <title>Lacinutrix sp. nov., isolated from marine water.</title>
        <authorList>
            <person name="Kim W."/>
        </authorList>
    </citation>
    <scope>NUCLEOTIDE SEQUENCE [LARGE SCALE GENOMIC DNA]</scope>
    <source>
        <strain evidence="3 4">CAU 1491</strain>
    </source>
</reference>
<organism evidence="3 4">
    <name type="scientific">Pontimicrobium aquaticum</name>
    <dbReference type="NCBI Taxonomy" id="2565367"/>
    <lineage>
        <taxon>Bacteria</taxon>
        <taxon>Pseudomonadati</taxon>
        <taxon>Bacteroidota</taxon>
        <taxon>Flavobacteriia</taxon>
        <taxon>Flavobacteriales</taxon>
        <taxon>Flavobacteriaceae</taxon>
        <taxon>Pontimicrobium</taxon>
    </lineage>
</organism>
<name>A0A4U0F0A5_9FLAO</name>
<evidence type="ECO:0000259" key="1">
    <source>
        <dbReference type="Pfam" id="PF00561"/>
    </source>
</evidence>
<keyword evidence="3" id="KW-0378">Hydrolase</keyword>
<dbReference type="Pfam" id="PF08386">
    <property type="entry name" value="Abhydrolase_4"/>
    <property type="match status" value="1"/>
</dbReference>
<dbReference type="InterPro" id="IPR013595">
    <property type="entry name" value="Pept_S33_TAP-like_C"/>
</dbReference>
<accession>A0A4U0F0A5</accession>
<dbReference type="SUPFAM" id="SSF53474">
    <property type="entry name" value="alpha/beta-Hydrolases"/>
    <property type="match status" value="1"/>
</dbReference>
<evidence type="ECO:0000313" key="3">
    <source>
        <dbReference type="EMBL" id="TJY37825.1"/>
    </source>
</evidence>
<dbReference type="GO" id="GO:0016787">
    <property type="term" value="F:hydrolase activity"/>
    <property type="evidence" value="ECO:0007669"/>
    <property type="project" value="UniProtKB-KW"/>
</dbReference>
<evidence type="ECO:0000259" key="2">
    <source>
        <dbReference type="Pfam" id="PF08386"/>
    </source>
</evidence>
<dbReference type="Gene3D" id="3.40.50.1820">
    <property type="entry name" value="alpha/beta hydrolase"/>
    <property type="match status" value="1"/>
</dbReference>
<dbReference type="PANTHER" id="PTHR43798:SF27">
    <property type="entry name" value="HYDROLASE ALPHA_BETA HYDROLASE FOLD FAMILY"/>
    <property type="match status" value="1"/>
</dbReference>
<dbReference type="OrthoDB" id="9780932at2"/>